<evidence type="ECO:0000313" key="2">
    <source>
        <dbReference type="Proteomes" id="UP000481417"/>
    </source>
</evidence>
<dbReference type="SUPFAM" id="SSF53448">
    <property type="entry name" value="Nucleotide-diphospho-sugar transferases"/>
    <property type="match status" value="1"/>
</dbReference>
<name>A0A6L6HP08_9RHOB</name>
<dbReference type="AlphaFoldDB" id="A0A6L6HP08"/>
<reference evidence="1 2" key="1">
    <citation type="submission" date="2019-11" db="EMBL/GenBank/DDBJ databases">
        <authorList>
            <person name="Lang L."/>
        </authorList>
    </citation>
    <scope>NUCLEOTIDE SEQUENCE [LARGE SCALE GENOMIC DNA]</scope>
    <source>
        <strain evidence="1 2">YIM 132242</strain>
    </source>
</reference>
<protein>
    <submittedName>
        <fullName evidence="1">Uncharacterized protein</fullName>
    </submittedName>
</protein>
<organism evidence="1 2">
    <name type="scientific">Paracoccus lichenicola</name>
    <dbReference type="NCBI Taxonomy" id="2665644"/>
    <lineage>
        <taxon>Bacteria</taxon>
        <taxon>Pseudomonadati</taxon>
        <taxon>Pseudomonadota</taxon>
        <taxon>Alphaproteobacteria</taxon>
        <taxon>Rhodobacterales</taxon>
        <taxon>Paracoccaceae</taxon>
        <taxon>Paracoccus</taxon>
    </lineage>
</organism>
<accession>A0A6L6HP08</accession>
<dbReference type="InterPro" id="IPR029044">
    <property type="entry name" value="Nucleotide-diphossugar_trans"/>
</dbReference>
<dbReference type="CDD" id="cd00761">
    <property type="entry name" value="Glyco_tranf_GTA_type"/>
    <property type="match status" value="1"/>
</dbReference>
<keyword evidence="2" id="KW-1185">Reference proteome</keyword>
<sequence>MPKSIAMSVENNPPNAMPVSFRTGSFRLSPFLSPMRVAARRNRRLTAAPHIKGLTPPRKPRSFAAAGASISLPPVQPTRTKPLKESQIIGICRFAFLGRGDWVGMRRPDAHDAARLDEQAEWLFHPDRMMRRLFTLERICLASIAAQTDRDFRFLVLTSTRLPASHLQRLEALCERIPQVELLVTAETDAGQALRPTLLQAARESDRPALQFRLDDDDAVAPDFVANLRRIERGVQGLPRYALSFPRGLSVICYGTEPPSFWKTRRPFTGAALAVRLTEPGRSIFAFNHFDLPRRMISITEPDAMGHFVTRWDMADSARRGVPGIPWGYDPLPPEEFRKAVAADFPFLSGMDWGQLGRAIGRPE</sequence>
<dbReference type="Pfam" id="PF11316">
    <property type="entry name" value="Rhamno_transf"/>
    <property type="match status" value="1"/>
</dbReference>
<dbReference type="InterPro" id="IPR021466">
    <property type="entry name" value="Put_rhamnosyl_transferase"/>
</dbReference>
<evidence type="ECO:0000313" key="1">
    <source>
        <dbReference type="EMBL" id="MTE00041.1"/>
    </source>
</evidence>
<gene>
    <name evidence="1" type="ORF">GIY56_07060</name>
</gene>
<dbReference type="Proteomes" id="UP000481417">
    <property type="component" value="Unassembled WGS sequence"/>
</dbReference>
<proteinExistence type="predicted"/>
<comment type="caution">
    <text evidence="1">The sequence shown here is derived from an EMBL/GenBank/DDBJ whole genome shotgun (WGS) entry which is preliminary data.</text>
</comment>
<dbReference type="EMBL" id="WMBT01000003">
    <property type="protein sequence ID" value="MTE00041.1"/>
    <property type="molecule type" value="Genomic_DNA"/>
</dbReference>